<keyword evidence="4 5" id="KW-0704">Schiff base</keyword>
<dbReference type="FunFam" id="3.20.20.70:FF:000047">
    <property type="entry name" value="3-dehydroquinate dehydratase"/>
    <property type="match status" value="1"/>
</dbReference>
<evidence type="ECO:0000313" key="6">
    <source>
        <dbReference type="EMBL" id="PNZ27127.1"/>
    </source>
</evidence>
<dbReference type="SUPFAM" id="SSF51569">
    <property type="entry name" value="Aldolase"/>
    <property type="match status" value="1"/>
</dbReference>
<name>A0A2K3YNE3_9STAP</name>
<reference evidence="6 7" key="1">
    <citation type="submission" date="2017-08" db="EMBL/GenBank/DDBJ databases">
        <title>Draft genome sequences of 64 type strains of genus Staph aureus.</title>
        <authorList>
            <person name="Cole K."/>
            <person name="Golubchik T."/>
            <person name="Russell J."/>
            <person name="Foster D."/>
            <person name="Llewelyn M."/>
            <person name="Wilson D."/>
            <person name="Crook D."/>
            <person name="Paul J."/>
        </authorList>
    </citation>
    <scope>NUCLEOTIDE SEQUENCE [LARGE SCALE GENOMIC DNA]</scope>
    <source>
        <strain evidence="6 7">DSM 21968</strain>
    </source>
</reference>
<dbReference type="HAMAP" id="MF_00214">
    <property type="entry name" value="AroD"/>
    <property type="match status" value="1"/>
</dbReference>
<evidence type="ECO:0000256" key="2">
    <source>
        <dbReference type="ARBA" id="ARBA00023141"/>
    </source>
</evidence>
<dbReference type="PANTHER" id="PTHR43699">
    <property type="entry name" value="3-DEHYDROQUINATE DEHYDRATASE"/>
    <property type="match status" value="1"/>
</dbReference>
<evidence type="ECO:0000313" key="7">
    <source>
        <dbReference type="Proteomes" id="UP000242752"/>
    </source>
</evidence>
<dbReference type="OrthoDB" id="9813659at2"/>
<evidence type="ECO:0000256" key="3">
    <source>
        <dbReference type="ARBA" id="ARBA00023239"/>
    </source>
</evidence>
<feature type="active site" description="Proton donor/acceptor" evidence="5">
    <location>
        <position position="130"/>
    </location>
</feature>
<comment type="subunit">
    <text evidence="5">Homodimer.</text>
</comment>
<dbReference type="CDD" id="cd00502">
    <property type="entry name" value="DHQase_I"/>
    <property type="match status" value="1"/>
</dbReference>
<protein>
    <recommendedName>
        <fullName evidence="5">3-dehydroquinate dehydratase</fullName>
        <shortName evidence="5">3-dehydroquinase</shortName>
        <ecNumber evidence="5">4.2.1.10</ecNumber>
    </recommendedName>
    <alternativeName>
        <fullName evidence="5">Type I DHQase</fullName>
    </alternativeName>
    <alternativeName>
        <fullName evidence="5">Type I dehydroquinase</fullName>
        <shortName evidence="5">DHQ1</shortName>
    </alternativeName>
</protein>
<dbReference type="EMBL" id="PPRF01000043">
    <property type="protein sequence ID" value="PNZ27127.1"/>
    <property type="molecule type" value="Genomic_DNA"/>
</dbReference>
<keyword evidence="7" id="KW-1185">Reference proteome</keyword>
<evidence type="ECO:0000256" key="4">
    <source>
        <dbReference type="ARBA" id="ARBA00023270"/>
    </source>
</evidence>
<evidence type="ECO:0000256" key="1">
    <source>
        <dbReference type="ARBA" id="ARBA00001864"/>
    </source>
</evidence>
<dbReference type="AlphaFoldDB" id="A0A2K3YNE3"/>
<comment type="pathway">
    <text evidence="5">Metabolic intermediate biosynthesis; chorismate biosynthesis; chorismate from D-erythrose 4-phosphate and phosphoenolpyruvate: step 3/7.</text>
</comment>
<dbReference type="GO" id="GO:0009073">
    <property type="term" value="P:aromatic amino acid family biosynthetic process"/>
    <property type="evidence" value="ECO:0007669"/>
    <property type="project" value="UniProtKB-KW"/>
</dbReference>
<dbReference type="GO" id="GO:0046279">
    <property type="term" value="P:3,4-dihydroxybenzoate biosynthetic process"/>
    <property type="evidence" value="ECO:0007669"/>
    <property type="project" value="TreeGrafter"/>
</dbReference>
<organism evidence="6 7">
    <name type="scientific">Staphylococcus rostri</name>
    <dbReference type="NCBI Taxonomy" id="522262"/>
    <lineage>
        <taxon>Bacteria</taxon>
        <taxon>Bacillati</taxon>
        <taxon>Bacillota</taxon>
        <taxon>Bacilli</taxon>
        <taxon>Bacillales</taxon>
        <taxon>Staphylococcaceae</taxon>
        <taxon>Staphylococcus</taxon>
    </lineage>
</organism>
<gene>
    <name evidence="5 6" type="primary">aroD</name>
    <name evidence="6" type="ORF">CD122_07380</name>
</gene>
<dbReference type="Gene3D" id="3.20.20.70">
    <property type="entry name" value="Aldolase class I"/>
    <property type="match status" value="1"/>
</dbReference>
<evidence type="ECO:0000256" key="5">
    <source>
        <dbReference type="HAMAP-Rule" id="MF_00214"/>
    </source>
</evidence>
<dbReference type="InterPro" id="IPR050146">
    <property type="entry name" value="Type-I_3-dehydroquinase"/>
</dbReference>
<comment type="function">
    <text evidence="5">Involved in the third step of the chorismate pathway, which leads to the biosynthesis of aromatic amino acids. Catalyzes the cis-dehydration of 3-dehydroquinate (DHQ) and introduces the first double bond of the aromatic ring to yield 3-dehydroshikimate.</text>
</comment>
<dbReference type="RefSeq" id="WP_103358356.1">
    <property type="nucleotide sequence ID" value="NZ_CP113107.1"/>
</dbReference>
<proteinExistence type="inferred from homology"/>
<dbReference type="InterPro" id="IPR013785">
    <property type="entry name" value="Aldolase_TIM"/>
</dbReference>
<dbReference type="UniPathway" id="UPA00053">
    <property type="reaction ID" value="UER00086"/>
</dbReference>
<keyword evidence="5" id="KW-0028">Amino-acid biosynthesis</keyword>
<dbReference type="Proteomes" id="UP000242752">
    <property type="component" value="Unassembled WGS sequence"/>
</dbReference>
<comment type="catalytic activity">
    <reaction evidence="1 5">
        <text>3-dehydroquinate = 3-dehydroshikimate + H2O</text>
        <dbReference type="Rhea" id="RHEA:21096"/>
        <dbReference type="ChEBI" id="CHEBI:15377"/>
        <dbReference type="ChEBI" id="CHEBI:16630"/>
        <dbReference type="ChEBI" id="CHEBI:32364"/>
        <dbReference type="EC" id="4.2.1.10"/>
    </reaction>
</comment>
<dbReference type="EC" id="4.2.1.10" evidence="5"/>
<comment type="caution">
    <text evidence="6">The sequence shown here is derived from an EMBL/GenBank/DDBJ whole genome shotgun (WGS) entry which is preliminary data.</text>
</comment>
<dbReference type="InterPro" id="IPR001381">
    <property type="entry name" value="DHquinase_I"/>
</dbReference>
<feature type="binding site" evidence="5">
    <location>
        <position position="8"/>
    </location>
    <ligand>
        <name>3-dehydroquinate</name>
        <dbReference type="ChEBI" id="CHEBI:32364"/>
    </ligand>
</feature>
<comment type="caution">
    <text evidence="5">Lacks conserved residue(s) required for the propagation of feature annotation.</text>
</comment>
<feature type="active site" description="Schiff-base intermediate with substrate" evidence="5">
    <location>
        <position position="157"/>
    </location>
</feature>
<keyword evidence="2 5" id="KW-0057">Aromatic amino acid biosynthesis</keyword>
<comment type="similarity">
    <text evidence="5">Belongs to the type-I 3-dehydroquinase family.</text>
</comment>
<dbReference type="GO" id="GO:0008652">
    <property type="term" value="P:amino acid biosynthetic process"/>
    <property type="evidence" value="ECO:0007669"/>
    <property type="project" value="UniProtKB-KW"/>
</dbReference>
<accession>A0A2K3YNE3</accession>
<dbReference type="PANTHER" id="PTHR43699:SF1">
    <property type="entry name" value="3-DEHYDROQUINATE DEHYDRATASE"/>
    <property type="match status" value="1"/>
</dbReference>
<sequence length="240" mass="26416">MKSQIVASLMPDTRTLSDTELAKVTENMPYFDILELRIDAIPQCDVESVAQMASTLKQLNGDFQLLVTYRTDSQGGEGALDEADYQQLLIDLSSITEIDWLDVEWTPAVNRIDMCRKMIAQGGMIVASYHNFDETPSVDVLKKTYFHLSQMGASHLKIAVMPQSRQDVLVLLQAVSEASEALTQWVTGISMSQLGLITRTAQAAFGGCLTFGALDEAVAPGQVPVKQLAEATKLYDMFDK</sequence>
<dbReference type="GO" id="GO:0009423">
    <property type="term" value="P:chorismate biosynthetic process"/>
    <property type="evidence" value="ECO:0007669"/>
    <property type="project" value="UniProtKB-UniRule"/>
</dbReference>
<keyword evidence="3 5" id="KW-0456">Lyase</keyword>
<dbReference type="GO" id="GO:0003855">
    <property type="term" value="F:3-dehydroquinate dehydratase activity"/>
    <property type="evidence" value="ECO:0007669"/>
    <property type="project" value="UniProtKB-UniRule"/>
</dbReference>
<dbReference type="Pfam" id="PF01487">
    <property type="entry name" value="DHquinase_I"/>
    <property type="match status" value="1"/>
</dbReference>
<feature type="binding site" evidence="5">
    <location>
        <position position="70"/>
    </location>
    <ligand>
        <name>3-dehydroquinate</name>
        <dbReference type="ChEBI" id="CHEBI:32364"/>
    </ligand>
</feature>
<feature type="binding site" evidence="5">
    <location>
        <begin position="35"/>
        <end position="37"/>
    </location>
    <ligand>
        <name>3-dehydroquinate</name>
        <dbReference type="ChEBI" id="CHEBI:32364"/>
    </ligand>
</feature>
<feature type="binding site" evidence="5">
    <location>
        <position position="222"/>
    </location>
    <ligand>
        <name>3-dehydroquinate</name>
        <dbReference type="ChEBI" id="CHEBI:32364"/>
    </ligand>
</feature>
<dbReference type="NCBIfam" id="TIGR01093">
    <property type="entry name" value="aroD"/>
    <property type="match status" value="1"/>
</dbReference>
<feature type="binding site" evidence="5">
    <location>
        <position position="199"/>
    </location>
    <ligand>
        <name>3-dehydroquinate</name>
        <dbReference type="ChEBI" id="CHEBI:32364"/>
    </ligand>
</feature>